<name>A0A1J1HQC3_9DIPT</name>
<gene>
    <name evidence="1" type="ORF">CLUMA_CG003893</name>
</gene>
<proteinExistence type="predicted"/>
<evidence type="ECO:0000313" key="2">
    <source>
        <dbReference type="Proteomes" id="UP000183832"/>
    </source>
</evidence>
<accession>A0A1J1HQC3</accession>
<reference evidence="1 2" key="1">
    <citation type="submission" date="2015-04" db="EMBL/GenBank/DDBJ databases">
        <authorList>
            <person name="Syromyatnikov M.Y."/>
            <person name="Popov V.N."/>
        </authorList>
    </citation>
    <scope>NUCLEOTIDE SEQUENCE [LARGE SCALE GENOMIC DNA]</scope>
</reference>
<dbReference type="EMBL" id="CVRI01000017">
    <property type="protein sequence ID" value="CRK90179.1"/>
    <property type="molecule type" value="Genomic_DNA"/>
</dbReference>
<evidence type="ECO:0000313" key="1">
    <source>
        <dbReference type="EMBL" id="CRK90179.1"/>
    </source>
</evidence>
<organism evidence="1 2">
    <name type="scientific">Clunio marinus</name>
    <dbReference type="NCBI Taxonomy" id="568069"/>
    <lineage>
        <taxon>Eukaryota</taxon>
        <taxon>Metazoa</taxon>
        <taxon>Ecdysozoa</taxon>
        <taxon>Arthropoda</taxon>
        <taxon>Hexapoda</taxon>
        <taxon>Insecta</taxon>
        <taxon>Pterygota</taxon>
        <taxon>Neoptera</taxon>
        <taxon>Endopterygota</taxon>
        <taxon>Diptera</taxon>
        <taxon>Nematocera</taxon>
        <taxon>Chironomoidea</taxon>
        <taxon>Chironomidae</taxon>
        <taxon>Clunio</taxon>
    </lineage>
</organism>
<dbReference type="Proteomes" id="UP000183832">
    <property type="component" value="Unassembled WGS sequence"/>
</dbReference>
<keyword evidence="2" id="KW-1185">Reference proteome</keyword>
<protein>
    <submittedName>
        <fullName evidence="1">CLUMA_CG003893, isoform A</fullName>
    </submittedName>
</protein>
<sequence>MESIPSKSQHQLGNRSEFTQTNNFYVFAFICQIQQNELRKCIKFGNMLYGSTIAEDINNCSETANNGL</sequence>
<dbReference type="AlphaFoldDB" id="A0A1J1HQC3"/>